<reference evidence="4" key="1">
    <citation type="submission" date="2016-11" db="UniProtKB">
        <authorList>
            <consortium name="WormBaseParasite"/>
        </authorList>
    </citation>
    <scope>IDENTIFICATION</scope>
</reference>
<evidence type="ECO:0000313" key="4">
    <source>
        <dbReference type="WBParaSite" id="Hba_03711"/>
    </source>
</evidence>
<feature type="chain" id="PRO_5012475539" evidence="1">
    <location>
        <begin position="16"/>
        <end position="147"/>
    </location>
</feature>
<organism evidence="3 4">
    <name type="scientific">Heterorhabditis bacteriophora</name>
    <name type="common">Entomopathogenic nematode worm</name>
    <dbReference type="NCBI Taxonomy" id="37862"/>
    <lineage>
        <taxon>Eukaryota</taxon>
        <taxon>Metazoa</taxon>
        <taxon>Ecdysozoa</taxon>
        <taxon>Nematoda</taxon>
        <taxon>Chromadorea</taxon>
        <taxon>Rhabditida</taxon>
        <taxon>Rhabditina</taxon>
        <taxon>Rhabditomorpha</taxon>
        <taxon>Strongyloidea</taxon>
        <taxon>Heterorhabditidae</taxon>
        <taxon>Heterorhabditis</taxon>
    </lineage>
</organism>
<protein>
    <submittedName>
        <fullName evidence="4">DUF3456 domain-containing protein</fullName>
    </submittedName>
</protein>
<keyword evidence="3" id="KW-1185">Reference proteome</keyword>
<dbReference type="Pfam" id="PF11938">
    <property type="entry name" value="DUF3456"/>
    <property type="match status" value="1"/>
</dbReference>
<dbReference type="InterPro" id="IPR021852">
    <property type="entry name" value="DUF3456"/>
</dbReference>
<proteinExistence type="predicted"/>
<evidence type="ECO:0000256" key="1">
    <source>
        <dbReference type="SAM" id="SignalP"/>
    </source>
</evidence>
<dbReference type="WBParaSite" id="Hba_03711">
    <property type="protein sequence ID" value="Hba_03711"/>
    <property type="gene ID" value="Hba_03711"/>
</dbReference>
<dbReference type="AlphaFoldDB" id="A0A1I7WFI2"/>
<evidence type="ECO:0000313" key="3">
    <source>
        <dbReference type="Proteomes" id="UP000095283"/>
    </source>
</evidence>
<sequence length="147" mass="16461">MLLTIFNCLVALVLSVKVTTKNDNCNYCQFLVETFEEGLRKTAHQHFAGGDTAWEEKNLGKYATSETRLIEVMEGVCKERTLVKPTKHKGLTGLEFKYVVPMVILENSVVCAQELNKELLHAMDVANVIVINIFLDVKITAKVIGEC</sequence>
<name>A0A1I7WFI2_HETBA</name>
<evidence type="ECO:0000259" key="2">
    <source>
        <dbReference type="Pfam" id="PF11938"/>
    </source>
</evidence>
<dbReference type="Proteomes" id="UP000095283">
    <property type="component" value="Unplaced"/>
</dbReference>
<feature type="signal peptide" evidence="1">
    <location>
        <begin position="1"/>
        <end position="15"/>
    </location>
</feature>
<keyword evidence="1" id="KW-0732">Signal</keyword>
<accession>A0A1I7WFI2</accession>
<feature type="domain" description="DUF3456" evidence="2">
    <location>
        <begin position="24"/>
        <end position="81"/>
    </location>
</feature>